<evidence type="ECO:0000313" key="3">
    <source>
        <dbReference type="Proteomes" id="UP000770661"/>
    </source>
</evidence>
<evidence type="ECO:0000313" key="2">
    <source>
        <dbReference type="EMBL" id="KAG0730171.1"/>
    </source>
</evidence>
<comment type="caution">
    <text evidence="2">The sequence shown here is derived from an EMBL/GenBank/DDBJ whole genome shotgun (WGS) entry which is preliminary data.</text>
</comment>
<proteinExistence type="predicted"/>
<protein>
    <submittedName>
        <fullName evidence="2">Uncharacterized protein</fullName>
    </submittedName>
</protein>
<dbReference type="EMBL" id="JACEEZ010000430">
    <property type="protein sequence ID" value="KAG0730171.1"/>
    <property type="molecule type" value="Genomic_DNA"/>
</dbReference>
<reference evidence="2" key="1">
    <citation type="submission" date="2020-07" db="EMBL/GenBank/DDBJ databases">
        <title>The High-quality genome of the commercially important snow crab, Chionoecetes opilio.</title>
        <authorList>
            <person name="Jeong J.-H."/>
            <person name="Ryu S."/>
        </authorList>
    </citation>
    <scope>NUCLEOTIDE SEQUENCE</scope>
    <source>
        <strain evidence="2">MADBK_172401_WGS</strain>
        <tissue evidence="2">Digestive gland</tissue>
    </source>
</reference>
<feature type="region of interest" description="Disordered" evidence="1">
    <location>
        <begin position="1"/>
        <end position="99"/>
    </location>
</feature>
<dbReference type="Proteomes" id="UP000770661">
    <property type="component" value="Unassembled WGS sequence"/>
</dbReference>
<accession>A0A8J5D3C5</accession>
<evidence type="ECO:0000256" key="1">
    <source>
        <dbReference type="SAM" id="MobiDB-lite"/>
    </source>
</evidence>
<sequence length="172" mass="19250">MKNKEDQAFLRDQRTERKMAMGGVDQELVRKETMRMKKLARKSEMAEKEKMAKAEKFATVDLSDSSSPSSGPSSQENSPFRGETSSQVSSSPKKRLKVTPEVVSALDRTNLSDRKATHLLQAVAFQLRINACFPKHTSSIQNDDQDGACGGHQDLLPRVHQCRRASDRSLGW</sequence>
<gene>
    <name evidence="2" type="ORF">GWK47_028824</name>
</gene>
<name>A0A8J5D3C5_CHIOP</name>
<dbReference type="AlphaFoldDB" id="A0A8J5D3C5"/>
<organism evidence="2 3">
    <name type="scientific">Chionoecetes opilio</name>
    <name type="common">Atlantic snow crab</name>
    <name type="synonym">Cancer opilio</name>
    <dbReference type="NCBI Taxonomy" id="41210"/>
    <lineage>
        <taxon>Eukaryota</taxon>
        <taxon>Metazoa</taxon>
        <taxon>Ecdysozoa</taxon>
        <taxon>Arthropoda</taxon>
        <taxon>Crustacea</taxon>
        <taxon>Multicrustacea</taxon>
        <taxon>Malacostraca</taxon>
        <taxon>Eumalacostraca</taxon>
        <taxon>Eucarida</taxon>
        <taxon>Decapoda</taxon>
        <taxon>Pleocyemata</taxon>
        <taxon>Brachyura</taxon>
        <taxon>Eubrachyura</taxon>
        <taxon>Majoidea</taxon>
        <taxon>Majidae</taxon>
        <taxon>Chionoecetes</taxon>
    </lineage>
</organism>
<feature type="compositionally biased region" description="Basic and acidic residues" evidence="1">
    <location>
        <begin position="27"/>
        <end position="58"/>
    </location>
</feature>
<feature type="compositionally biased region" description="Low complexity" evidence="1">
    <location>
        <begin position="63"/>
        <end position="79"/>
    </location>
</feature>
<feature type="compositionally biased region" description="Basic and acidic residues" evidence="1">
    <location>
        <begin position="1"/>
        <end position="19"/>
    </location>
</feature>
<keyword evidence="3" id="KW-1185">Reference proteome</keyword>